<gene>
    <name evidence="1" type="ORF">QFC19_004977</name>
</gene>
<accession>A0ACC2VSF7</accession>
<name>A0ACC2VSF7_9TREE</name>
<proteinExistence type="predicted"/>
<dbReference type="EMBL" id="JASBWR010000054">
    <property type="protein sequence ID" value="KAJ9102049.1"/>
    <property type="molecule type" value="Genomic_DNA"/>
</dbReference>
<keyword evidence="2" id="KW-1185">Reference proteome</keyword>
<comment type="caution">
    <text evidence="1">The sequence shown here is derived from an EMBL/GenBank/DDBJ whole genome shotgun (WGS) entry which is preliminary data.</text>
</comment>
<dbReference type="Proteomes" id="UP001241377">
    <property type="component" value="Unassembled WGS sequence"/>
</dbReference>
<protein>
    <submittedName>
        <fullName evidence="1">Uncharacterized protein</fullName>
    </submittedName>
</protein>
<sequence length="77" mass="8271">MASFAEPYAADSSLGSNESAYGNVPAPRNDAAIQTGKDMPVGIDESITAVDISSSPQKLHEASRKRSFFRREKKVAL</sequence>
<reference evidence="1" key="1">
    <citation type="submission" date="2023-04" db="EMBL/GenBank/DDBJ databases">
        <title>Draft Genome sequencing of Naganishia species isolated from polar environments using Oxford Nanopore Technology.</title>
        <authorList>
            <person name="Leo P."/>
            <person name="Venkateswaran K."/>
        </authorList>
    </citation>
    <scope>NUCLEOTIDE SEQUENCE</scope>
    <source>
        <strain evidence="1">MNA-CCFEE 5261</strain>
    </source>
</reference>
<evidence type="ECO:0000313" key="1">
    <source>
        <dbReference type="EMBL" id="KAJ9102049.1"/>
    </source>
</evidence>
<evidence type="ECO:0000313" key="2">
    <source>
        <dbReference type="Proteomes" id="UP001241377"/>
    </source>
</evidence>
<organism evidence="1 2">
    <name type="scientific">Naganishia cerealis</name>
    <dbReference type="NCBI Taxonomy" id="610337"/>
    <lineage>
        <taxon>Eukaryota</taxon>
        <taxon>Fungi</taxon>
        <taxon>Dikarya</taxon>
        <taxon>Basidiomycota</taxon>
        <taxon>Agaricomycotina</taxon>
        <taxon>Tremellomycetes</taxon>
        <taxon>Filobasidiales</taxon>
        <taxon>Filobasidiaceae</taxon>
        <taxon>Naganishia</taxon>
    </lineage>
</organism>